<dbReference type="AlphaFoldDB" id="A0ABD0LLZ0"/>
<evidence type="ECO:0000256" key="1">
    <source>
        <dbReference type="ARBA" id="ARBA00010609"/>
    </source>
</evidence>
<evidence type="ECO:0008006" key="9">
    <source>
        <dbReference type="Google" id="ProtNLM"/>
    </source>
</evidence>
<keyword evidence="2" id="KW-0479">Metal-binding</keyword>
<reference evidence="7 8" key="1">
    <citation type="journal article" date="2023" name="Sci. Data">
        <title>Genome assembly of the Korean intertidal mud-creeper Batillaria attramentaria.</title>
        <authorList>
            <person name="Patra A.K."/>
            <person name="Ho P.T."/>
            <person name="Jun S."/>
            <person name="Lee S.J."/>
            <person name="Kim Y."/>
            <person name="Won Y.J."/>
        </authorList>
    </citation>
    <scope>NUCLEOTIDE SEQUENCE [LARGE SCALE GENOMIC DNA]</scope>
    <source>
        <strain evidence="7">Wonlab-2016</strain>
    </source>
</reference>
<dbReference type="GO" id="GO:0016491">
    <property type="term" value="F:oxidoreductase activity"/>
    <property type="evidence" value="ECO:0007669"/>
    <property type="project" value="UniProtKB-KW"/>
</dbReference>
<evidence type="ECO:0000313" key="7">
    <source>
        <dbReference type="EMBL" id="KAK7500483.1"/>
    </source>
</evidence>
<dbReference type="InterPro" id="IPR008972">
    <property type="entry name" value="Cupredoxin"/>
</dbReference>
<feature type="non-terminal residue" evidence="7">
    <location>
        <position position="1"/>
    </location>
</feature>
<dbReference type="FunFam" id="2.60.40.420:FF:000045">
    <property type="entry name" value="Laccase 2"/>
    <property type="match status" value="1"/>
</dbReference>
<sequence>ACYECPFNVSDCYREECVAADGKIRALLTINRQIPGPAIEVCEGDTVVVAVTNMLEDGLSTSIHWHGQHVPGTPYMDGVGQVTQCHIQHQETFTYEFMAAPAGTHWYHAHTGMQLADGLFGAFIVRQPPNYDPNDNLYDLDLPEHVVVVYDWLPELAMTRYVTLMHDQFDVALPRSVLVNGRGRGYNVTDPKNITGSAGMHAQTPLEVLHVQKGKKYRLRFVAAAPACPVQVSVDDHHLMVISVDGMPLQPRLVDAFIAHPGERYDFVLDAAKDAGNYWLRVLGLGDCEYSVYSGFIANGAAILRYEGAAEEEPSGDPNLQRAVL</sequence>
<keyword evidence="4" id="KW-0186">Copper</keyword>
<dbReference type="CDD" id="cd13884">
    <property type="entry name" value="CuRO_2_tcLCC_insect_like"/>
    <property type="match status" value="1"/>
</dbReference>
<dbReference type="CDD" id="cd13858">
    <property type="entry name" value="CuRO_1_tcLCC2_insect_like"/>
    <property type="match status" value="1"/>
</dbReference>
<organism evidence="7 8">
    <name type="scientific">Batillaria attramentaria</name>
    <dbReference type="NCBI Taxonomy" id="370345"/>
    <lineage>
        <taxon>Eukaryota</taxon>
        <taxon>Metazoa</taxon>
        <taxon>Spiralia</taxon>
        <taxon>Lophotrochozoa</taxon>
        <taxon>Mollusca</taxon>
        <taxon>Gastropoda</taxon>
        <taxon>Caenogastropoda</taxon>
        <taxon>Sorbeoconcha</taxon>
        <taxon>Cerithioidea</taxon>
        <taxon>Batillariidae</taxon>
        <taxon>Batillaria</taxon>
    </lineage>
</organism>
<dbReference type="SUPFAM" id="SSF49503">
    <property type="entry name" value="Cupredoxins"/>
    <property type="match status" value="2"/>
</dbReference>
<dbReference type="PANTHER" id="PTHR11709:SF394">
    <property type="entry name" value="FI03373P-RELATED"/>
    <property type="match status" value="1"/>
</dbReference>
<proteinExistence type="inferred from homology"/>
<dbReference type="GO" id="GO:0046872">
    <property type="term" value="F:metal ion binding"/>
    <property type="evidence" value="ECO:0007669"/>
    <property type="project" value="UniProtKB-KW"/>
</dbReference>
<dbReference type="Gene3D" id="2.60.40.420">
    <property type="entry name" value="Cupredoxins - blue copper proteins"/>
    <property type="match status" value="2"/>
</dbReference>
<dbReference type="InterPro" id="IPR001117">
    <property type="entry name" value="Cu-oxidase_2nd"/>
</dbReference>
<dbReference type="InterPro" id="IPR045087">
    <property type="entry name" value="Cu-oxidase_fam"/>
</dbReference>
<dbReference type="EMBL" id="JACVVK020000037">
    <property type="protein sequence ID" value="KAK7500483.1"/>
    <property type="molecule type" value="Genomic_DNA"/>
</dbReference>
<dbReference type="PANTHER" id="PTHR11709">
    <property type="entry name" value="MULTI-COPPER OXIDASE"/>
    <property type="match status" value="1"/>
</dbReference>
<evidence type="ECO:0000259" key="6">
    <source>
        <dbReference type="Pfam" id="PF07732"/>
    </source>
</evidence>
<evidence type="ECO:0000256" key="3">
    <source>
        <dbReference type="ARBA" id="ARBA00023002"/>
    </source>
</evidence>
<gene>
    <name evidence="7" type="ORF">BaRGS_00008390</name>
</gene>
<evidence type="ECO:0000256" key="4">
    <source>
        <dbReference type="ARBA" id="ARBA00023008"/>
    </source>
</evidence>
<evidence type="ECO:0000313" key="8">
    <source>
        <dbReference type="Proteomes" id="UP001519460"/>
    </source>
</evidence>
<comment type="caution">
    <text evidence="7">The sequence shown here is derived from an EMBL/GenBank/DDBJ whole genome shotgun (WGS) entry which is preliminary data.</text>
</comment>
<name>A0ABD0LLZ0_9CAEN</name>
<evidence type="ECO:0000256" key="2">
    <source>
        <dbReference type="ARBA" id="ARBA00022723"/>
    </source>
</evidence>
<comment type="similarity">
    <text evidence="1">Belongs to the multicopper oxidase family.</text>
</comment>
<dbReference type="InterPro" id="IPR011707">
    <property type="entry name" value="Cu-oxidase-like_N"/>
</dbReference>
<dbReference type="Pfam" id="PF07732">
    <property type="entry name" value="Cu-oxidase_3"/>
    <property type="match status" value="1"/>
</dbReference>
<dbReference type="Proteomes" id="UP001519460">
    <property type="component" value="Unassembled WGS sequence"/>
</dbReference>
<evidence type="ECO:0000259" key="5">
    <source>
        <dbReference type="Pfam" id="PF00394"/>
    </source>
</evidence>
<feature type="domain" description="Plastocyanin-like" evidence="6">
    <location>
        <begin position="18"/>
        <end position="128"/>
    </location>
</feature>
<keyword evidence="3" id="KW-0560">Oxidoreductase</keyword>
<dbReference type="Pfam" id="PF00394">
    <property type="entry name" value="Cu-oxidase"/>
    <property type="match status" value="1"/>
</dbReference>
<protein>
    <recommendedName>
        <fullName evidence="9">Laccase</fullName>
    </recommendedName>
</protein>
<keyword evidence="8" id="KW-1185">Reference proteome</keyword>
<accession>A0ABD0LLZ0</accession>
<feature type="domain" description="Plastocyanin-like" evidence="5">
    <location>
        <begin position="145"/>
        <end position="309"/>
    </location>
</feature>